<dbReference type="PANTHER" id="PTHR30026">
    <property type="entry name" value="OUTER MEMBRANE PROTEIN TOLC"/>
    <property type="match status" value="1"/>
</dbReference>
<protein>
    <submittedName>
        <fullName evidence="8">TolC family protein</fullName>
    </submittedName>
</protein>
<dbReference type="Gene3D" id="1.20.1600.10">
    <property type="entry name" value="Outer membrane efflux proteins (OEP)"/>
    <property type="match status" value="1"/>
</dbReference>
<evidence type="ECO:0000256" key="5">
    <source>
        <dbReference type="ARBA" id="ARBA00022692"/>
    </source>
</evidence>
<comment type="subcellular location">
    <subcellularLocation>
        <location evidence="1">Cell outer membrane</location>
    </subcellularLocation>
</comment>
<evidence type="ECO:0000256" key="4">
    <source>
        <dbReference type="ARBA" id="ARBA00022452"/>
    </source>
</evidence>
<keyword evidence="5" id="KW-0812">Transmembrane</keyword>
<dbReference type="SUPFAM" id="SSF56954">
    <property type="entry name" value="Outer membrane efflux proteins (OEP)"/>
    <property type="match status" value="1"/>
</dbReference>
<sequence>PFAPIADIPVDEKVFFAMQHRPDIVQSQLAIASQEIARDVAHNQRLPRVDLQGAASVNAFAKDADSSFTGIKDAEGYNWSLSLKFTYPLGNRAANNELQRQQLLLQQALLDQRKIQRTVVRQVFQTVRDVETLSKRVEVTRAATVLARIQLEAEQEKFRLGLSTSFNVLQFQTQLTTARTEETRALSDYNVALGKLDQVTGTLQYGAKP</sequence>
<dbReference type="InterPro" id="IPR003423">
    <property type="entry name" value="OMP_efflux"/>
</dbReference>
<organism evidence="8 9">
    <name type="scientific">Tectimicrobiota bacterium</name>
    <dbReference type="NCBI Taxonomy" id="2528274"/>
    <lineage>
        <taxon>Bacteria</taxon>
        <taxon>Pseudomonadati</taxon>
        <taxon>Nitrospinota/Tectimicrobiota group</taxon>
        <taxon>Candidatus Tectimicrobiota</taxon>
    </lineage>
</organism>
<evidence type="ECO:0000313" key="8">
    <source>
        <dbReference type="EMBL" id="MBM3224107.1"/>
    </source>
</evidence>
<dbReference type="Pfam" id="PF02321">
    <property type="entry name" value="OEP"/>
    <property type="match status" value="1"/>
</dbReference>
<keyword evidence="4" id="KW-1134">Transmembrane beta strand</keyword>
<dbReference type="AlphaFoldDB" id="A0A937W2J6"/>
<dbReference type="EMBL" id="VGLS01000259">
    <property type="protein sequence ID" value="MBM3224107.1"/>
    <property type="molecule type" value="Genomic_DNA"/>
</dbReference>
<evidence type="ECO:0000256" key="6">
    <source>
        <dbReference type="ARBA" id="ARBA00023136"/>
    </source>
</evidence>
<proteinExistence type="inferred from homology"/>
<comment type="similarity">
    <text evidence="2">Belongs to the outer membrane factor (OMF) (TC 1.B.17) family.</text>
</comment>
<accession>A0A937W2J6</accession>
<dbReference type="GO" id="GO:1990281">
    <property type="term" value="C:efflux pump complex"/>
    <property type="evidence" value="ECO:0007669"/>
    <property type="project" value="TreeGrafter"/>
</dbReference>
<keyword evidence="6" id="KW-0472">Membrane</keyword>
<dbReference type="Proteomes" id="UP000712673">
    <property type="component" value="Unassembled WGS sequence"/>
</dbReference>
<evidence type="ECO:0000256" key="1">
    <source>
        <dbReference type="ARBA" id="ARBA00004442"/>
    </source>
</evidence>
<keyword evidence="7" id="KW-0998">Cell outer membrane</keyword>
<dbReference type="InterPro" id="IPR051906">
    <property type="entry name" value="TolC-like"/>
</dbReference>
<comment type="caution">
    <text evidence="8">The sequence shown here is derived from an EMBL/GenBank/DDBJ whole genome shotgun (WGS) entry which is preliminary data.</text>
</comment>
<evidence type="ECO:0000313" key="9">
    <source>
        <dbReference type="Proteomes" id="UP000712673"/>
    </source>
</evidence>
<evidence type="ECO:0000256" key="2">
    <source>
        <dbReference type="ARBA" id="ARBA00007613"/>
    </source>
</evidence>
<feature type="non-terminal residue" evidence="8">
    <location>
        <position position="1"/>
    </location>
</feature>
<gene>
    <name evidence="8" type="ORF">FJZ47_09925</name>
</gene>
<keyword evidence="3" id="KW-0813">Transport</keyword>
<dbReference type="GO" id="GO:0015288">
    <property type="term" value="F:porin activity"/>
    <property type="evidence" value="ECO:0007669"/>
    <property type="project" value="TreeGrafter"/>
</dbReference>
<dbReference type="GO" id="GO:0009279">
    <property type="term" value="C:cell outer membrane"/>
    <property type="evidence" value="ECO:0007669"/>
    <property type="project" value="UniProtKB-SubCell"/>
</dbReference>
<name>A0A937W2J6_UNCTE</name>
<evidence type="ECO:0000256" key="3">
    <source>
        <dbReference type="ARBA" id="ARBA00022448"/>
    </source>
</evidence>
<reference evidence="8" key="1">
    <citation type="submission" date="2019-03" db="EMBL/GenBank/DDBJ databases">
        <title>Lake Tanganyika Metagenome-Assembled Genomes (MAGs).</title>
        <authorList>
            <person name="Tran P."/>
        </authorList>
    </citation>
    <scope>NUCLEOTIDE SEQUENCE</scope>
    <source>
        <strain evidence="8">K_DeepCast_65m_m2_066</strain>
    </source>
</reference>
<dbReference type="PANTHER" id="PTHR30026:SF23">
    <property type="entry name" value="TO APRF-PUTATIVE OUTER MEMBRANE EFFLUX PROTEIN OR SECRETED ALKALINE PHOSPHATASE-RELATED"/>
    <property type="match status" value="1"/>
</dbReference>
<evidence type="ECO:0000256" key="7">
    <source>
        <dbReference type="ARBA" id="ARBA00023237"/>
    </source>
</evidence>
<dbReference type="GO" id="GO:0015562">
    <property type="term" value="F:efflux transmembrane transporter activity"/>
    <property type="evidence" value="ECO:0007669"/>
    <property type="project" value="InterPro"/>
</dbReference>